<dbReference type="Proteomes" id="UP001163603">
    <property type="component" value="Chromosome 9"/>
</dbReference>
<proteinExistence type="predicted"/>
<evidence type="ECO:0000313" key="1">
    <source>
        <dbReference type="EMBL" id="KAJ0028534.1"/>
    </source>
</evidence>
<gene>
    <name evidence="1" type="ORF">Pint_35487</name>
</gene>
<reference evidence="2" key="1">
    <citation type="journal article" date="2023" name="G3 (Bethesda)">
        <title>Genome assembly and association tests identify interacting loci associated with vigor, precocity, and sex in interspecific pistachio rootstocks.</title>
        <authorList>
            <person name="Palmer W."/>
            <person name="Jacygrad E."/>
            <person name="Sagayaradj S."/>
            <person name="Cavanaugh K."/>
            <person name="Han R."/>
            <person name="Bertier L."/>
            <person name="Beede B."/>
            <person name="Kafkas S."/>
            <person name="Golino D."/>
            <person name="Preece J."/>
            <person name="Michelmore R."/>
        </authorList>
    </citation>
    <scope>NUCLEOTIDE SEQUENCE [LARGE SCALE GENOMIC DNA]</scope>
</reference>
<organism evidence="1 2">
    <name type="scientific">Pistacia integerrima</name>
    <dbReference type="NCBI Taxonomy" id="434235"/>
    <lineage>
        <taxon>Eukaryota</taxon>
        <taxon>Viridiplantae</taxon>
        <taxon>Streptophyta</taxon>
        <taxon>Embryophyta</taxon>
        <taxon>Tracheophyta</taxon>
        <taxon>Spermatophyta</taxon>
        <taxon>Magnoliopsida</taxon>
        <taxon>eudicotyledons</taxon>
        <taxon>Gunneridae</taxon>
        <taxon>Pentapetalae</taxon>
        <taxon>rosids</taxon>
        <taxon>malvids</taxon>
        <taxon>Sapindales</taxon>
        <taxon>Anacardiaceae</taxon>
        <taxon>Pistacia</taxon>
    </lineage>
</organism>
<protein>
    <submittedName>
        <fullName evidence="1">Uncharacterized protein</fullName>
    </submittedName>
</protein>
<dbReference type="EMBL" id="CM047744">
    <property type="protein sequence ID" value="KAJ0028534.1"/>
    <property type="molecule type" value="Genomic_DNA"/>
</dbReference>
<evidence type="ECO:0000313" key="2">
    <source>
        <dbReference type="Proteomes" id="UP001163603"/>
    </source>
</evidence>
<sequence length="114" mass="12918">MSECMERHTVSKFFGSPLGYVGFENGGQLTEAVRHRPYSVILFNEIEKAHCDILNVMLQVLDDGPLTDNEGGAEKEFQARVVNRIDEVIVFRSLSNSQLKETVEIMLKQVSERT</sequence>
<accession>A0ACC0Y5V2</accession>
<name>A0ACC0Y5V2_9ROSI</name>
<keyword evidence="2" id="KW-1185">Reference proteome</keyword>
<comment type="caution">
    <text evidence="1">The sequence shown here is derived from an EMBL/GenBank/DDBJ whole genome shotgun (WGS) entry which is preliminary data.</text>
</comment>